<accession>Q7RHF2</accession>
<evidence type="ECO:0000313" key="2">
    <source>
        <dbReference type="Proteomes" id="UP000008553"/>
    </source>
</evidence>
<gene>
    <name evidence="1" type="ORF">PY04035</name>
</gene>
<sequence length="128" mass="15514">MCLCIDNRGSVNKINEQKMFALIHFSYLLIIRMLMCERKSVEKQARKRRVEYMIECEHGSERQLIDKLQTKTQENNQENIINKFKNKLVEHHYFIESSNLINYMASFQWIEKKILKYQHKIIQITTKC</sequence>
<proteinExistence type="predicted"/>
<organism evidence="1 2">
    <name type="scientific">Plasmodium yoelii yoelii</name>
    <dbReference type="NCBI Taxonomy" id="73239"/>
    <lineage>
        <taxon>Eukaryota</taxon>
        <taxon>Sar</taxon>
        <taxon>Alveolata</taxon>
        <taxon>Apicomplexa</taxon>
        <taxon>Aconoidasida</taxon>
        <taxon>Haemosporida</taxon>
        <taxon>Plasmodiidae</taxon>
        <taxon>Plasmodium</taxon>
        <taxon>Plasmodium (Vinckeia)</taxon>
    </lineage>
</organism>
<dbReference type="AlphaFoldDB" id="Q7RHF2"/>
<name>Q7RHF2_PLAYO</name>
<dbReference type="EMBL" id="AABL01001209">
    <property type="protein sequence ID" value="EAA15848.1"/>
    <property type="molecule type" value="Genomic_DNA"/>
</dbReference>
<dbReference type="PaxDb" id="73239-Q7RHF2"/>
<comment type="caution">
    <text evidence="1">The sequence shown here is derived from an EMBL/GenBank/DDBJ whole genome shotgun (WGS) entry which is preliminary data.</text>
</comment>
<reference evidence="1 2" key="1">
    <citation type="journal article" date="2002" name="Nature">
        <title>Genome sequence and comparative analysis of the model rodent malaria parasite Plasmodium yoelii yoelii.</title>
        <authorList>
            <person name="Carlton J.M."/>
            <person name="Angiuoli S.V."/>
            <person name="Suh B.B."/>
            <person name="Kooij T.W."/>
            <person name="Pertea M."/>
            <person name="Silva J.C."/>
            <person name="Ermolaeva M.D."/>
            <person name="Allen J.E."/>
            <person name="Selengut J.D."/>
            <person name="Koo H.L."/>
            <person name="Peterson J.D."/>
            <person name="Pop M."/>
            <person name="Kosack D.S."/>
            <person name="Shumway M.F."/>
            <person name="Bidwell S.L."/>
            <person name="Shallom S.J."/>
            <person name="van Aken S.E."/>
            <person name="Riedmuller S.B."/>
            <person name="Feldblyum T.V."/>
            <person name="Cho J.K."/>
            <person name="Quackenbush J."/>
            <person name="Sedegah M."/>
            <person name="Shoaibi A."/>
            <person name="Cummings L.M."/>
            <person name="Florens L."/>
            <person name="Yates J.R."/>
            <person name="Raine J.D."/>
            <person name="Sinden R.E."/>
            <person name="Harris M.A."/>
            <person name="Cunningham D.A."/>
            <person name="Preiser P.R."/>
            <person name="Bergman L.W."/>
            <person name="Vaidya A.B."/>
            <person name="van Lin L.H."/>
            <person name="Janse C.J."/>
            <person name="Waters A.P."/>
            <person name="Smith H.O."/>
            <person name="White O.R."/>
            <person name="Salzberg S.L."/>
            <person name="Venter J.C."/>
            <person name="Fraser C.M."/>
            <person name="Hoffman S.L."/>
            <person name="Gardner M.J."/>
            <person name="Carucci D.J."/>
        </authorList>
    </citation>
    <scope>NUCLEOTIDE SEQUENCE [LARGE SCALE GENOMIC DNA]</scope>
    <source>
        <strain evidence="1 2">17XNL</strain>
    </source>
</reference>
<keyword evidence="2" id="KW-1185">Reference proteome</keyword>
<dbReference type="InParanoid" id="Q7RHF2"/>
<evidence type="ECO:0000313" key="1">
    <source>
        <dbReference type="EMBL" id="EAA15848.1"/>
    </source>
</evidence>
<dbReference type="STRING" id="73239.Q7RHF2"/>
<protein>
    <submittedName>
        <fullName evidence="1">Uncharacterized protein</fullName>
    </submittedName>
</protein>
<dbReference type="Proteomes" id="UP000008553">
    <property type="component" value="Unassembled WGS sequence"/>
</dbReference>